<reference evidence="2" key="1">
    <citation type="submission" date="2019-01" db="EMBL/GenBank/DDBJ databases">
        <authorList>
            <consortium name="Genoscope - CEA"/>
            <person name="William W."/>
        </authorList>
    </citation>
    <scope>NUCLEOTIDE SEQUENCE</scope>
    <source>
        <strain evidence="2">CR-1</strain>
    </source>
</reference>
<dbReference type="Gene3D" id="3.90.550.10">
    <property type="entry name" value="Spore Coat Polysaccharide Biosynthesis Protein SpsA, Chain A"/>
    <property type="match status" value="1"/>
</dbReference>
<dbReference type="PANTHER" id="PTHR43685:SF2">
    <property type="entry name" value="GLYCOSYLTRANSFERASE 2-LIKE DOMAIN-CONTAINING PROTEIN"/>
    <property type="match status" value="1"/>
</dbReference>
<organism evidence="2">
    <name type="scientific">uncultured Desulfobacteraceae bacterium</name>
    <dbReference type="NCBI Taxonomy" id="218296"/>
    <lineage>
        <taxon>Bacteria</taxon>
        <taxon>Pseudomonadati</taxon>
        <taxon>Thermodesulfobacteriota</taxon>
        <taxon>Desulfobacteria</taxon>
        <taxon>Desulfobacterales</taxon>
        <taxon>Desulfobacteraceae</taxon>
        <taxon>environmental samples</taxon>
    </lineage>
</organism>
<proteinExistence type="predicted"/>
<sequence length="312" mass="35060">MNISLKRPVKNSNEFVSVIICTHNRRHLLERALNALAAQSAPFDMFETLVVDDGSNDGAGMICEEMAKRLPNLRLLTLARNTGKSNAANIGVKSATGDFLVFTDDDCLPHRDWIKNMTRALHLFPVVAGAVSAPDSGYVSLCHNISEFHPFIPGGKSKKACFIAGANMGIRRAVWEEAGKFEKNRALCFDMEFILRIRSKGYEPRFVSDAVVSHDHDRKTFKSIFQYAVRHASETILLRHKYSSLLNTPFILKSPFLLILTSPVIAFKTTLEIYLKNFKLMKWTHAMPTVYFLKMAWALGAARGLSHVKTKK</sequence>
<dbReference type="AlphaFoldDB" id="A0A484HN71"/>
<accession>A0A484HN71</accession>
<feature type="domain" description="Glycosyltransferase 2-like" evidence="1">
    <location>
        <begin position="17"/>
        <end position="174"/>
    </location>
</feature>
<dbReference type="InterPro" id="IPR029044">
    <property type="entry name" value="Nucleotide-diphossugar_trans"/>
</dbReference>
<gene>
    <name evidence="2" type="ORF">EPICR_50290</name>
</gene>
<dbReference type="CDD" id="cd00761">
    <property type="entry name" value="Glyco_tranf_GTA_type"/>
    <property type="match status" value="1"/>
</dbReference>
<dbReference type="EMBL" id="CAACVI010000045">
    <property type="protein sequence ID" value="VEN75008.1"/>
    <property type="molecule type" value="Genomic_DNA"/>
</dbReference>
<dbReference type="InterPro" id="IPR050834">
    <property type="entry name" value="Glycosyltransf_2"/>
</dbReference>
<dbReference type="SUPFAM" id="SSF53448">
    <property type="entry name" value="Nucleotide-diphospho-sugar transferases"/>
    <property type="match status" value="1"/>
</dbReference>
<evidence type="ECO:0000259" key="1">
    <source>
        <dbReference type="Pfam" id="PF00535"/>
    </source>
</evidence>
<name>A0A484HN71_9BACT</name>
<dbReference type="PANTHER" id="PTHR43685">
    <property type="entry name" value="GLYCOSYLTRANSFERASE"/>
    <property type="match status" value="1"/>
</dbReference>
<protein>
    <recommendedName>
        <fullName evidence="1">Glycosyltransferase 2-like domain-containing protein</fullName>
    </recommendedName>
</protein>
<dbReference type="Pfam" id="PF00535">
    <property type="entry name" value="Glycos_transf_2"/>
    <property type="match status" value="1"/>
</dbReference>
<evidence type="ECO:0000313" key="2">
    <source>
        <dbReference type="EMBL" id="VEN75008.1"/>
    </source>
</evidence>
<dbReference type="InterPro" id="IPR001173">
    <property type="entry name" value="Glyco_trans_2-like"/>
</dbReference>